<dbReference type="InterPro" id="IPR036465">
    <property type="entry name" value="vWFA_dom_sf"/>
</dbReference>
<dbReference type="EMBL" id="VJMH01007271">
    <property type="protein sequence ID" value="KAF0684581.1"/>
    <property type="molecule type" value="Genomic_DNA"/>
</dbReference>
<dbReference type="PROSITE" id="PS51158">
    <property type="entry name" value="ALPHA_KINASE"/>
    <property type="match status" value="1"/>
</dbReference>
<keyword evidence="1" id="KW-0723">Serine/threonine-protein kinase</keyword>
<evidence type="ECO:0000256" key="2">
    <source>
        <dbReference type="ARBA" id="ARBA00022679"/>
    </source>
</evidence>
<feature type="region of interest" description="Disordered" evidence="6">
    <location>
        <begin position="330"/>
        <end position="351"/>
    </location>
</feature>
<dbReference type="EMBL" id="CAADRA010007297">
    <property type="protein sequence ID" value="VFU00098.1"/>
    <property type="molecule type" value="Genomic_DNA"/>
</dbReference>
<dbReference type="GO" id="GO:0004674">
    <property type="term" value="F:protein serine/threonine kinase activity"/>
    <property type="evidence" value="ECO:0007669"/>
    <property type="project" value="UniProtKB-KW"/>
</dbReference>
<dbReference type="InterPro" id="IPR051852">
    <property type="entry name" value="Alpha-type_PK"/>
</dbReference>
<organism evidence="9 10">
    <name type="scientific">Aphanomyces stellatus</name>
    <dbReference type="NCBI Taxonomy" id="120398"/>
    <lineage>
        <taxon>Eukaryota</taxon>
        <taxon>Sar</taxon>
        <taxon>Stramenopiles</taxon>
        <taxon>Oomycota</taxon>
        <taxon>Saprolegniomycetes</taxon>
        <taxon>Saprolegniales</taxon>
        <taxon>Verrucalvaceae</taxon>
        <taxon>Aphanomyces</taxon>
    </lineage>
</organism>
<evidence type="ECO:0000313" key="10">
    <source>
        <dbReference type="Proteomes" id="UP000332933"/>
    </source>
</evidence>
<dbReference type="PANTHER" id="PTHR45992:SF11">
    <property type="entry name" value="ALPHA-TYPE PROTEIN KINASE DOMAIN-CONTAINING PROTEIN"/>
    <property type="match status" value="1"/>
</dbReference>
<protein>
    <submittedName>
        <fullName evidence="9">Aste57867_23452 protein</fullName>
    </submittedName>
</protein>
<keyword evidence="10" id="KW-1185">Reference proteome</keyword>
<evidence type="ECO:0000256" key="1">
    <source>
        <dbReference type="ARBA" id="ARBA00022527"/>
    </source>
</evidence>
<dbReference type="Gene3D" id="3.20.200.10">
    <property type="entry name" value="MHCK/EF2 kinase"/>
    <property type="match status" value="1"/>
</dbReference>
<feature type="compositionally biased region" description="Acidic residues" evidence="6">
    <location>
        <begin position="452"/>
        <end position="461"/>
    </location>
</feature>
<gene>
    <name evidence="9" type="primary">Aste57867_23452</name>
    <name evidence="8" type="ORF">As57867_023381</name>
    <name evidence="9" type="ORF">ASTE57867_23452</name>
</gene>
<name>A0A485LMP1_9STRA</name>
<evidence type="ECO:0000256" key="6">
    <source>
        <dbReference type="SAM" id="MobiDB-lite"/>
    </source>
</evidence>
<dbReference type="SUPFAM" id="SSF56112">
    <property type="entry name" value="Protein kinase-like (PK-like)"/>
    <property type="match status" value="1"/>
</dbReference>
<dbReference type="Proteomes" id="UP000332933">
    <property type="component" value="Unassembled WGS sequence"/>
</dbReference>
<dbReference type="OrthoDB" id="301415at2759"/>
<evidence type="ECO:0000259" key="7">
    <source>
        <dbReference type="PROSITE" id="PS51158"/>
    </source>
</evidence>
<dbReference type="Pfam" id="PF02816">
    <property type="entry name" value="Alpha_kinase"/>
    <property type="match status" value="2"/>
</dbReference>
<keyword evidence="5" id="KW-0067">ATP-binding</keyword>
<evidence type="ECO:0000256" key="5">
    <source>
        <dbReference type="ARBA" id="ARBA00022840"/>
    </source>
</evidence>
<keyword evidence="3" id="KW-0547">Nucleotide-binding</keyword>
<sequence length="565" mass="62139">MRPLDEEQHHLLRARLLAHPDLCTSHKVVVVDQSASMKKSDVDNFASRSHAVFGTIALVLIGKHLDDEEHISGTDVLTLIEMRDDATTILFREPITNVLFNDVVSRMHKSTPRSHGNFLPAIDAATKAMAMDLAEDTCAVMFMFLSDGKPSDKKANFAADLVARMLTMGKQFGARLRVGTIGFAAAGEDMRVLEDMAAAATAAGAHATFTHAQRNATALSTAVSDLRTDLSAVRSSLTTTGRLPGEAAAKARLVAQEKQIGKLTQEVVADGAWDMYAAKRFVLGPKDEWVAVPMQQPGATGLAIRQKIFGEGAERIVHGLIEIKPVMTPEGETSRTVGPLMAGKDSRFETSDPNEMKKFHKVFCRTQRTAGKLAAAFNRAVAQCASNMPTIVFLECYVYQYDMRHMLVEKMLLGEYKKWNGNNGYVANQAVQTPDIHKLLRQLNIRDTIAEGSDEEDDDEVPPTTTKGVSPAKKHLTMDVDLVPQAFSHYSYFFTKRRHLVCDLQGVFDAAALVFELTDPVIHHCHSKGRSRRFGKTDMGQKGVHSFFATHTCNALCKALRLPST</sequence>
<evidence type="ECO:0000256" key="4">
    <source>
        <dbReference type="ARBA" id="ARBA00022777"/>
    </source>
</evidence>
<evidence type="ECO:0000313" key="9">
    <source>
        <dbReference type="EMBL" id="VFU00098.1"/>
    </source>
</evidence>
<dbReference type="PANTHER" id="PTHR45992">
    <property type="entry name" value="EUKARYOTIC ELONGATION FACTOR 2 KINASE-RELATED"/>
    <property type="match status" value="1"/>
</dbReference>
<reference evidence="9 10" key="1">
    <citation type="submission" date="2019-03" db="EMBL/GenBank/DDBJ databases">
        <authorList>
            <person name="Gaulin E."/>
            <person name="Dumas B."/>
        </authorList>
    </citation>
    <scope>NUCLEOTIDE SEQUENCE [LARGE SCALE GENOMIC DNA]</scope>
    <source>
        <strain evidence="9">CBS 568.67</strain>
    </source>
</reference>
<evidence type="ECO:0000256" key="3">
    <source>
        <dbReference type="ARBA" id="ARBA00022741"/>
    </source>
</evidence>
<proteinExistence type="predicted"/>
<keyword evidence="4" id="KW-0418">Kinase</keyword>
<dbReference type="InterPro" id="IPR011009">
    <property type="entry name" value="Kinase-like_dom_sf"/>
</dbReference>
<dbReference type="GO" id="GO:0005524">
    <property type="term" value="F:ATP binding"/>
    <property type="evidence" value="ECO:0007669"/>
    <property type="project" value="UniProtKB-KW"/>
</dbReference>
<dbReference type="SMART" id="SM00811">
    <property type="entry name" value="Alpha_kinase"/>
    <property type="match status" value="1"/>
</dbReference>
<dbReference type="AlphaFoldDB" id="A0A485LMP1"/>
<dbReference type="Gene3D" id="3.40.50.410">
    <property type="entry name" value="von Willebrand factor, type A domain"/>
    <property type="match status" value="1"/>
</dbReference>
<evidence type="ECO:0000313" key="8">
    <source>
        <dbReference type="EMBL" id="KAF0684581.1"/>
    </source>
</evidence>
<accession>A0A485LMP1</accession>
<keyword evidence="2" id="KW-0808">Transferase</keyword>
<dbReference type="InterPro" id="IPR004166">
    <property type="entry name" value="a-kinase_dom"/>
</dbReference>
<feature type="domain" description="Alpha-type protein kinase" evidence="7">
    <location>
        <begin position="281"/>
        <end position="565"/>
    </location>
</feature>
<feature type="region of interest" description="Disordered" evidence="6">
    <location>
        <begin position="451"/>
        <end position="472"/>
    </location>
</feature>
<reference evidence="8" key="2">
    <citation type="submission" date="2019-06" db="EMBL/GenBank/DDBJ databases">
        <title>Genomics analysis of Aphanomyces spp. identifies a new class of oomycete effector associated with host adaptation.</title>
        <authorList>
            <person name="Gaulin E."/>
        </authorList>
    </citation>
    <scope>NUCLEOTIDE SEQUENCE</scope>
    <source>
        <strain evidence="8">CBS 578.67</strain>
    </source>
</reference>